<gene>
    <name evidence="3" type="ORF">C3B54_11449</name>
</gene>
<keyword evidence="2" id="KW-1133">Transmembrane helix</keyword>
<keyword evidence="2" id="KW-0472">Membrane</keyword>
<dbReference type="EMBL" id="CP026923">
    <property type="protein sequence ID" value="AVG23443.1"/>
    <property type="molecule type" value="Genomic_DNA"/>
</dbReference>
<evidence type="ECO:0000256" key="1">
    <source>
        <dbReference type="SAM" id="MobiDB-lite"/>
    </source>
</evidence>
<organism evidence="3 4">
    <name type="scientific">Pontimonas salivibrio</name>
    <dbReference type="NCBI Taxonomy" id="1159327"/>
    <lineage>
        <taxon>Bacteria</taxon>
        <taxon>Bacillati</taxon>
        <taxon>Actinomycetota</taxon>
        <taxon>Actinomycetes</taxon>
        <taxon>Micrococcales</taxon>
        <taxon>Microbacteriaceae</taxon>
        <taxon>Pontimonas</taxon>
    </lineage>
</organism>
<dbReference type="Proteomes" id="UP000243077">
    <property type="component" value="Chromosome"/>
</dbReference>
<accession>A0A2L2BP51</accession>
<feature type="compositionally biased region" description="Polar residues" evidence="1">
    <location>
        <begin position="158"/>
        <end position="175"/>
    </location>
</feature>
<keyword evidence="4" id="KW-1185">Reference proteome</keyword>
<evidence type="ECO:0000256" key="2">
    <source>
        <dbReference type="SAM" id="Phobius"/>
    </source>
</evidence>
<feature type="transmembrane region" description="Helical" evidence="2">
    <location>
        <begin position="97"/>
        <end position="115"/>
    </location>
</feature>
<protein>
    <submittedName>
        <fullName evidence="3">Uncharacterized protein</fullName>
    </submittedName>
</protein>
<reference evidence="3 4" key="1">
    <citation type="submission" date="2018-02" db="EMBL/GenBank/DDBJ databases">
        <title>Complete genome of the streamlined marine actinobacterium Pontimonas salivibrio CL-TW6 adapted to coastal planktonic lifestype.</title>
        <authorList>
            <person name="Cho B.C."/>
            <person name="Hardies S.C."/>
            <person name="Jang G.I."/>
            <person name="Hwang C.Y."/>
        </authorList>
    </citation>
    <scope>NUCLEOTIDE SEQUENCE [LARGE SCALE GENOMIC DNA]</scope>
    <source>
        <strain evidence="3 4">CL-TW6</strain>
    </source>
</reference>
<dbReference type="OrthoDB" id="5126350at2"/>
<proteinExistence type="predicted"/>
<keyword evidence="2" id="KW-0812">Transmembrane</keyword>
<evidence type="ECO:0000313" key="3">
    <source>
        <dbReference type="EMBL" id="AVG23443.1"/>
    </source>
</evidence>
<sequence>METPFSGTALLLLIAGVLWLVYLVPIYLRRSEYLATERNAARLGQTLRVLAETAETTEELKTELTARDVARQQREAERKLREVSYSKDELRARRRRILRSTTTLFTTIGLVGLISSITLQAAMWVTLALGAKTLVGLMVLNAIAKAAKKARAKAAPQRPQSTPVQSRMATRTAGSWSPPPLPEPLSTRHTIAREEAPLPNREELLRQARAAARDARPEQAAAEAERLAPVSQFDQMGRIERSTTSGNVDLDEVLRRRRAV</sequence>
<evidence type="ECO:0000313" key="4">
    <source>
        <dbReference type="Proteomes" id="UP000243077"/>
    </source>
</evidence>
<dbReference type="RefSeq" id="WP_104913055.1">
    <property type="nucleotide sequence ID" value="NZ_CP026923.1"/>
</dbReference>
<feature type="region of interest" description="Disordered" evidence="1">
    <location>
        <begin position="209"/>
        <end position="229"/>
    </location>
</feature>
<feature type="transmembrane region" description="Helical" evidence="2">
    <location>
        <begin position="6"/>
        <end position="28"/>
    </location>
</feature>
<dbReference type="KEGG" id="psai:C3B54_11449"/>
<name>A0A2L2BP51_9MICO</name>
<feature type="region of interest" description="Disordered" evidence="1">
    <location>
        <begin position="151"/>
        <end position="183"/>
    </location>
</feature>
<feature type="transmembrane region" description="Helical" evidence="2">
    <location>
        <begin position="121"/>
        <end position="143"/>
    </location>
</feature>
<dbReference type="AlphaFoldDB" id="A0A2L2BP51"/>